<dbReference type="PANTHER" id="PTHR31965:SF1">
    <property type="entry name" value="TRANSMEMBRANE PROTEIN 42"/>
    <property type="match status" value="1"/>
</dbReference>
<dbReference type="PANTHER" id="PTHR31965">
    <property type="entry name" value="TRANSMEMBRANE PROTEIN 42"/>
    <property type="match status" value="1"/>
</dbReference>
<dbReference type="Ensembl" id="ENSGWIT00000022716.1">
    <property type="protein sequence ID" value="ENSGWIP00000020685.1"/>
    <property type="gene ID" value="ENSGWIG00000011196.1"/>
</dbReference>
<dbReference type="Proteomes" id="UP000694680">
    <property type="component" value="Chromosome 16"/>
</dbReference>
<gene>
    <name evidence="2" type="primary">LOC114478284</name>
</gene>
<evidence type="ECO:0000256" key="1">
    <source>
        <dbReference type="SAM" id="Phobius"/>
    </source>
</evidence>
<name>A0A8C5G7L2_GOUWI</name>
<keyword evidence="1" id="KW-0472">Membrane</keyword>
<reference evidence="2" key="2">
    <citation type="submission" date="2025-08" db="UniProtKB">
        <authorList>
            <consortium name="Ensembl"/>
        </authorList>
    </citation>
    <scope>IDENTIFICATION</scope>
</reference>
<keyword evidence="1" id="KW-1133">Transmembrane helix</keyword>
<feature type="transmembrane region" description="Helical" evidence="1">
    <location>
        <begin position="111"/>
        <end position="128"/>
    </location>
</feature>
<protein>
    <submittedName>
        <fullName evidence="2">Transmembrane protein 42-like</fullName>
    </submittedName>
</protein>
<keyword evidence="1" id="KW-0812">Transmembrane</keyword>
<reference evidence="2" key="3">
    <citation type="submission" date="2025-09" db="UniProtKB">
        <authorList>
            <consortium name="Ensembl"/>
        </authorList>
    </citation>
    <scope>IDENTIFICATION</scope>
</reference>
<reference evidence="2" key="1">
    <citation type="submission" date="2020-06" db="EMBL/GenBank/DDBJ databases">
        <authorList>
            <consortium name="Wellcome Sanger Institute Data Sharing"/>
        </authorList>
    </citation>
    <scope>NUCLEOTIDE SEQUENCE [LARGE SCALE GENOMIC DNA]</scope>
</reference>
<dbReference type="InterPro" id="IPR039632">
    <property type="entry name" value="TMEM42"/>
</dbReference>
<feature type="transmembrane region" description="Helical" evidence="1">
    <location>
        <begin position="84"/>
        <end position="105"/>
    </location>
</feature>
<dbReference type="SUPFAM" id="SSF103481">
    <property type="entry name" value="Multidrug resistance efflux transporter EmrE"/>
    <property type="match status" value="1"/>
</dbReference>
<dbReference type="OrthoDB" id="5854584at2759"/>
<evidence type="ECO:0000313" key="2">
    <source>
        <dbReference type="Ensembl" id="ENSGWIP00000020685.1"/>
    </source>
</evidence>
<keyword evidence="3" id="KW-1185">Reference proteome</keyword>
<dbReference type="InterPro" id="IPR037185">
    <property type="entry name" value="EmrE-like"/>
</dbReference>
<dbReference type="AlphaFoldDB" id="A0A8C5G7L2"/>
<organism evidence="2 3">
    <name type="scientific">Gouania willdenowi</name>
    <name type="common">Blunt-snouted clingfish</name>
    <name type="synonym">Lepadogaster willdenowi</name>
    <dbReference type="NCBI Taxonomy" id="441366"/>
    <lineage>
        <taxon>Eukaryota</taxon>
        <taxon>Metazoa</taxon>
        <taxon>Chordata</taxon>
        <taxon>Craniata</taxon>
        <taxon>Vertebrata</taxon>
        <taxon>Euteleostomi</taxon>
        <taxon>Actinopterygii</taxon>
        <taxon>Neopterygii</taxon>
        <taxon>Teleostei</taxon>
        <taxon>Neoteleostei</taxon>
        <taxon>Acanthomorphata</taxon>
        <taxon>Ovalentaria</taxon>
        <taxon>Blenniimorphae</taxon>
        <taxon>Blenniiformes</taxon>
        <taxon>Gobiesocoidei</taxon>
        <taxon>Gobiesocidae</taxon>
        <taxon>Gobiesocinae</taxon>
        <taxon>Gouania</taxon>
    </lineage>
</organism>
<dbReference type="RefSeq" id="XP_028327063.1">
    <property type="nucleotide sequence ID" value="XM_028471262.1"/>
</dbReference>
<accession>A0A8C5G7L2</accession>
<feature type="transmembrane region" description="Helical" evidence="1">
    <location>
        <begin position="51"/>
        <end position="72"/>
    </location>
</feature>
<evidence type="ECO:0000313" key="3">
    <source>
        <dbReference type="Proteomes" id="UP000694680"/>
    </source>
</evidence>
<dbReference type="GeneID" id="114478284"/>
<proteinExistence type="predicted"/>
<sequence length="144" mass="15411">MSSGSVHALLAGFAGSVASVCAKLTVNAHYLTALCTGTLHEHGTVCAWLHVPLRVLCGLLLLTFNTIMWTFFSKALRHCSSSARVTVTVTASNFISCGVLGRLFFGEVHAALWWAGIALTLCGLFVLYGSSPQALQQDVVRKEK</sequence>